<proteinExistence type="predicted"/>
<feature type="transmembrane region" description="Helical" evidence="1">
    <location>
        <begin position="193"/>
        <end position="212"/>
    </location>
</feature>
<reference evidence="2" key="1">
    <citation type="submission" date="2021-04" db="EMBL/GenBank/DDBJ databases">
        <title>Sinoanaerobacter chloroacetimidivorans sp. nov., an obligate anaerobic bacterium isolated from anaerobic sludge.</title>
        <authorList>
            <person name="Bao Y."/>
        </authorList>
    </citation>
    <scope>NUCLEOTIDE SEQUENCE</scope>
    <source>
        <strain evidence="2">BAD-6</strain>
    </source>
</reference>
<organism evidence="2 3">
    <name type="scientific">Sinanaerobacter chloroacetimidivorans</name>
    <dbReference type="NCBI Taxonomy" id="2818044"/>
    <lineage>
        <taxon>Bacteria</taxon>
        <taxon>Bacillati</taxon>
        <taxon>Bacillota</taxon>
        <taxon>Clostridia</taxon>
        <taxon>Peptostreptococcales</taxon>
        <taxon>Anaerovoracaceae</taxon>
        <taxon>Sinanaerobacter</taxon>
    </lineage>
</organism>
<accession>A0A8J8B431</accession>
<dbReference type="Pfam" id="PF24686">
    <property type="entry name" value="FLQE3_permease"/>
    <property type="match status" value="1"/>
</dbReference>
<dbReference type="EMBL" id="JAGSND010000026">
    <property type="protein sequence ID" value="MBR0600371.1"/>
    <property type="molecule type" value="Genomic_DNA"/>
</dbReference>
<dbReference type="AlphaFoldDB" id="A0A8J8B431"/>
<feature type="transmembrane region" description="Helical" evidence="1">
    <location>
        <begin position="47"/>
        <end position="68"/>
    </location>
</feature>
<sequence>MRTKALLYGDMRFQYKYGFYFLYFIFSVLYVSLIFILPEAWQEKAAILMIFSDPAAMGLYFMGSIVLFEKSERVMNSLAISPVKPVEYVMSKLLSIAFISTLVGIIIGISAGILSNPVSFILGVFLGSCLFSAVGLTVAAGITTLNQFVLATIPAELIINIPAIAYLFGWKSSWLLLHPGVCIMELCLNGTNIVFAFFILLLWTILAAVLTVKATAKSFRSLGGVKL</sequence>
<evidence type="ECO:0000313" key="3">
    <source>
        <dbReference type="Proteomes" id="UP000675664"/>
    </source>
</evidence>
<dbReference type="RefSeq" id="WP_227020486.1">
    <property type="nucleotide sequence ID" value="NZ_JAGSND010000026.1"/>
</dbReference>
<keyword evidence="1" id="KW-0812">Transmembrane</keyword>
<dbReference type="Proteomes" id="UP000675664">
    <property type="component" value="Unassembled WGS sequence"/>
</dbReference>
<evidence type="ECO:0000256" key="1">
    <source>
        <dbReference type="SAM" id="Phobius"/>
    </source>
</evidence>
<feature type="transmembrane region" description="Helical" evidence="1">
    <location>
        <begin position="148"/>
        <end position="169"/>
    </location>
</feature>
<keyword evidence="1" id="KW-0472">Membrane</keyword>
<keyword evidence="3" id="KW-1185">Reference proteome</keyword>
<feature type="transmembrane region" description="Helical" evidence="1">
    <location>
        <begin position="89"/>
        <end position="114"/>
    </location>
</feature>
<comment type="caution">
    <text evidence="2">The sequence shown here is derived from an EMBL/GenBank/DDBJ whole genome shotgun (WGS) entry which is preliminary data.</text>
</comment>
<feature type="transmembrane region" description="Helical" evidence="1">
    <location>
        <begin position="120"/>
        <end position="141"/>
    </location>
</feature>
<reference evidence="2" key="2">
    <citation type="submission" date="2021-04" db="EMBL/GenBank/DDBJ databases">
        <authorList>
            <person name="Liu J."/>
        </authorList>
    </citation>
    <scope>NUCLEOTIDE SEQUENCE</scope>
    <source>
        <strain evidence="2">BAD-6</strain>
    </source>
</reference>
<keyword evidence="1" id="KW-1133">Transmembrane helix</keyword>
<protein>
    <submittedName>
        <fullName evidence="2">ABC transporter permease</fullName>
    </submittedName>
</protein>
<feature type="transmembrane region" description="Helical" evidence="1">
    <location>
        <begin position="20"/>
        <end position="41"/>
    </location>
</feature>
<name>A0A8J8B431_9FIRM</name>
<gene>
    <name evidence="2" type="ORF">KCX82_21110</name>
</gene>
<evidence type="ECO:0000313" key="2">
    <source>
        <dbReference type="EMBL" id="MBR0600371.1"/>
    </source>
</evidence>
<dbReference type="InterPro" id="IPR056926">
    <property type="entry name" value="FLQE3_permease"/>
</dbReference>